<dbReference type="GO" id="GO:0030153">
    <property type="term" value="P:bacteriocin immunity"/>
    <property type="evidence" value="ECO:0007669"/>
    <property type="project" value="InterPro"/>
</dbReference>
<comment type="caution">
    <text evidence="3">The sequence shown here is derived from an EMBL/GenBank/DDBJ whole genome shotgun (WGS) entry which is preliminary data.</text>
</comment>
<dbReference type="Pfam" id="PF06713">
    <property type="entry name" value="bPH_4"/>
    <property type="match status" value="1"/>
</dbReference>
<gene>
    <name evidence="3" type="ORF">CLV98_1085</name>
</gene>
<dbReference type="Proteomes" id="UP000245880">
    <property type="component" value="Unassembled WGS sequence"/>
</dbReference>
<feature type="domain" description="Uncharacterized protein YyaB-like PH" evidence="2">
    <location>
        <begin position="58"/>
        <end position="133"/>
    </location>
</feature>
<feature type="transmembrane region" description="Helical" evidence="1">
    <location>
        <begin position="12"/>
        <end position="29"/>
    </location>
</feature>
<keyword evidence="4" id="KW-1185">Reference proteome</keyword>
<dbReference type="RefSeq" id="WP_109675314.1">
    <property type="nucleotide sequence ID" value="NZ_QGDT01000008.1"/>
</dbReference>
<dbReference type="OrthoDB" id="1261156at2"/>
<dbReference type="EMBL" id="QGDT01000008">
    <property type="protein sequence ID" value="PWJ57086.1"/>
    <property type="molecule type" value="Genomic_DNA"/>
</dbReference>
<organism evidence="3 4">
    <name type="scientific">Dyadobacter jejuensis</name>
    <dbReference type="NCBI Taxonomy" id="1082580"/>
    <lineage>
        <taxon>Bacteria</taxon>
        <taxon>Pseudomonadati</taxon>
        <taxon>Bacteroidota</taxon>
        <taxon>Cytophagia</taxon>
        <taxon>Cytophagales</taxon>
        <taxon>Spirosomataceae</taxon>
        <taxon>Dyadobacter</taxon>
    </lineage>
</organism>
<proteinExistence type="predicted"/>
<reference evidence="3 4" key="1">
    <citation type="submission" date="2018-03" db="EMBL/GenBank/DDBJ databases">
        <title>Genomic Encyclopedia of Archaeal and Bacterial Type Strains, Phase II (KMG-II): from individual species to whole genera.</title>
        <authorList>
            <person name="Goeker M."/>
        </authorList>
    </citation>
    <scope>NUCLEOTIDE SEQUENCE [LARGE SCALE GENOMIC DNA]</scope>
    <source>
        <strain evidence="3 4">DSM 100346</strain>
    </source>
</reference>
<protein>
    <submittedName>
        <fullName evidence="3">PH (Pleckstrin Homology) domain-containing protein</fullName>
    </submittedName>
</protein>
<evidence type="ECO:0000259" key="2">
    <source>
        <dbReference type="Pfam" id="PF06713"/>
    </source>
</evidence>
<keyword evidence="1" id="KW-0812">Transmembrane</keyword>
<keyword evidence="1" id="KW-0472">Membrane</keyword>
<dbReference type="AlphaFoldDB" id="A0A316AH06"/>
<evidence type="ECO:0000313" key="3">
    <source>
        <dbReference type="EMBL" id="PWJ57086.1"/>
    </source>
</evidence>
<keyword evidence="1" id="KW-1133">Transmembrane helix</keyword>
<dbReference type="InterPro" id="IPR009589">
    <property type="entry name" value="PH_YyaB-like"/>
</dbReference>
<evidence type="ECO:0000313" key="4">
    <source>
        <dbReference type="Proteomes" id="UP000245880"/>
    </source>
</evidence>
<accession>A0A316AH06</accession>
<evidence type="ECO:0000256" key="1">
    <source>
        <dbReference type="SAM" id="Phobius"/>
    </source>
</evidence>
<name>A0A316AH06_9BACT</name>
<sequence>MKIYKANRKGFINYLLIGSLILPIIVFYLEKSTFTEKPFILLPLLSPLILIFWIYFDTYYKIENNKLIYRSGFLRGKIEILNIKEILKGETKWSGIKPALARNGLIIKFNKYDEVYVAPENNDELISDLIKLNSEIKITE</sequence>
<feature type="transmembrane region" description="Helical" evidence="1">
    <location>
        <begin position="41"/>
        <end position="60"/>
    </location>
</feature>